<dbReference type="PROSITE" id="PS00028">
    <property type="entry name" value="ZINC_FINGER_C2H2_1"/>
    <property type="match status" value="1"/>
</dbReference>
<feature type="compositionally biased region" description="Polar residues" evidence="2">
    <location>
        <begin position="329"/>
        <end position="345"/>
    </location>
</feature>
<feature type="region of interest" description="Disordered" evidence="2">
    <location>
        <begin position="757"/>
        <end position="783"/>
    </location>
</feature>
<dbReference type="InterPro" id="IPR036420">
    <property type="entry name" value="BRCT_dom_sf"/>
</dbReference>
<feature type="region of interest" description="Disordered" evidence="2">
    <location>
        <begin position="452"/>
        <end position="475"/>
    </location>
</feature>
<dbReference type="InterPro" id="IPR013087">
    <property type="entry name" value="Znf_C2H2_type"/>
</dbReference>
<dbReference type="KEGG" id="dci:103506158"/>
<evidence type="ECO:0000256" key="2">
    <source>
        <dbReference type="SAM" id="MobiDB-lite"/>
    </source>
</evidence>
<feature type="domain" description="C2H2-type" evidence="3">
    <location>
        <begin position="393"/>
        <end position="421"/>
    </location>
</feature>
<gene>
    <name evidence="5" type="primary">LOC103506158</name>
</gene>
<keyword evidence="1" id="KW-0863">Zinc-finger</keyword>
<keyword evidence="1" id="KW-0479">Metal-binding</keyword>
<dbReference type="PROSITE" id="PS50157">
    <property type="entry name" value="ZINC_FINGER_C2H2_2"/>
    <property type="match status" value="1"/>
</dbReference>
<evidence type="ECO:0000256" key="1">
    <source>
        <dbReference type="PROSITE-ProRule" id="PRU00042"/>
    </source>
</evidence>
<proteinExistence type="predicted"/>
<dbReference type="GeneID" id="103506158"/>
<evidence type="ECO:0000313" key="5">
    <source>
        <dbReference type="RefSeq" id="XP_026677084.1"/>
    </source>
</evidence>
<feature type="region of interest" description="Disordered" evidence="2">
    <location>
        <begin position="696"/>
        <end position="719"/>
    </location>
</feature>
<dbReference type="PaxDb" id="121845-A0A3Q0ILF4"/>
<evidence type="ECO:0000313" key="4">
    <source>
        <dbReference type="Proteomes" id="UP000079169"/>
    </source>
</evidence>
<dbReference type="STRING" id="121845.A0A3Q0ILF4"/>
<keyword evidence="1" id="KW-0862">Zinc</keyword>
<dbReference type="SMART" id="SM00355">
    <property type="entry name" value="ZnF_C2H2"/>
    <property type="match status" value="5"/>
</dbReference>
<dbReference type="Gene3D" id="3.40.50.10190">
    <property type="entry name" value="BRCT domain"/>
    <property type="match status" value="2"/>
</dbReference>
<feature type="region of interest" description="Disordered" evidence="2">
    <location>
        <begin position="308"/>
        <end position="376"/>
    </location>
</feature>
<dbReference type="AlphaFoldDB" id="A0A3Q0ILF4"/>
<protein>
    <submittedName>
        <fullName evidence="5">Uncharacterized protein LOC103506158</fullName>
    </submittedName>
</protein>
<feature type="compositionally biased region" description="Low complexity" evidence="2">
    <location>
        <begin position="210"/>
        <end position="229"/>
    </location>
</feature>
<dbReference type="Pfam" id="PF18428">
    <property type="entry name" value="BRCT_3"/>
    <property type="match status" value="1"/>
</dbReference>
<dbReference type="Proteomes" id="UP000079169">
    <property type="component" value="Unplaced"/>
</dbReference>
<reference evidence="5" key="1">
    <citation type="submission" date="2025-08" db="UniProtKB">
        <authorList>
            <consortium name="RefSeq"/>
        </authorList>
    </citation>
    <scope>IDENTIFICATION</scope>
</reference>
<dbReference type="RefSeq" id="XP_026677084.1">
    <property type="nucleotide sequence ID" value="XM_026821283.1"/>
</dbReference>
<sequence>MDIEEASASTTTQIVVRVLETQDEMYGSHGEPAGPKTFLCPKCERFRTQDATAMKSHLYAENDYHRWLCNHCAFRCLLHKDMIKHHSTLHAQFDVPQSFTKLPENSLLQGWVERVVETQRSKMLSKAAAPITPSVPSSATGRRVSSSDETDSSVKHLERRGRPSKAAGSGKEEVLPKGAVKKRHKRKLQEIQNSTTPAPEDRCPPLVPKSSSSVVRPSSSSVVRPSSSVAKPCEVIDLDDSDTEPDVVSVPTLTPAPLPSPVSSTPSTPGGGSGGKKIKMAILRGEVTPTKSPPGPALGAGKVRQGLFTSPREEENRLAMNVSDKPESLYSQDRNPFDPSLQSHGANKRPFASLGPNKPAPPTAKRTKLGKPGALSELAQKNEAVKGTLKSYITCRECGQNYRTVMGLKMHIRHIHYLETQRKCPGQRVERVVETQRSKMLSKAAAPITPSVPSNMYGSLSNASPGDSGSGITRSQDRSFEWTMSDTDTPSGGGVDNSPTTPYGPIAHYARYHNDKPFSLTYSQYNHFTLDPTGRFTVKCTYCAFRSRGTQGVIQHWSRWHMLAVCYKNNKCTLYNTGVPLSYSPRMEGYDSTPVLECKSCERYGTEQYLKLYNCFCQDRICVNQTTRWNCLICKDPEKKFNSIISVFNHWCNKHKHSHDEHGMLFQCTLCQPSKRTGFPLQDDIVLFDDPNEAIKLNDPNEATKPDGTDGDIEATKPDGASNIIELDTRGVLFDDPNEATKPDGTSNTIELHTRGVVSRGEQSTKPDGDVEATKPDQTDEFPFRRRRLEHQLTKGGGTVFPSLNLVPHEKLENTLLITDRPGTTCNFILALAMRVPVLHYYYVIQCCVTKTHIKKHRLPEMSSGYSLEEKCLLDRNLTSANILGEYLIVIAMSAKTQTVIFWEKVLKFAGASVKRWKPNFDWDTLTTVCSSMQVAILIDDPEDTPDEVLAQSYDRILPTWIIQSLIHAQARDFNAHPAYRKKYPAGTHPGMNVSETY</sequence>
<accession>A0A3Q0ILF4</accession>
<organism evidence="4 5">
    <name type="scientific">Diaphorina citri</name>
    <name type="common">Asian citrus psyllid</name>
    <dbReference type="NCBI Taxonomy" id="121845"/>
    <lineage>
        <taxon>Eukaryota</taxon>
        <taxon>Metazoa</taxon>
        <taxon>Ecdysozoa</taxon>
        <taxon>Arthropoda</taxon>
        <taxon>Hexapoda</taxon>
        <taxon>Insecta</taxon>
        <taxon>Pterygota</taxon>
        <taxon>Neoptera</taxon>
        <taxon>Paraneoptera</taxon>
        <taxon>Hemiptera</taxon>
        <taxon>Sternorrhyncha</taxon>
        <taxon>Psylloidea</taxon>
        <taxon>Psyllidae</taxon>
        <taxon>Diaphorininae</taxon>
        <taxon>Diaphorina</taxon>
    </lineage>
</organism>
<feature type="compositionally biased region" description="Polar residues" evidence="2">
    <location>
        <begin position="452"/>
        <end position="474"/>
    </location>
</feature>
<feature type="region of interest" description="Disordered" evidence="2">
    <location>
        <begin position="124"/>
        <end position="277"/>
    </location>
</feature>
<evidence type="ECO:0000259" key="3">
    <source>
        <dbReference type="PROSITE" id="PS50157"/>
    </source>
</evidence>
<dbReference type="SUPFAM" id="SSF52113">
    <property type="entry name" value="BRCT domain"/>
    <property type="match status" value="2"/>
</dbReference>
<feature type="compositionally biased region" description="Acidic residues" evidence="2">
    <location>
        <begin position="236"/>
        <end position="245"/>
    </location>
</feature>
<keyword evidence="4" id="KW-1185">Reference proteome</keyword>
<feature type="compositionally biased region" description="Polar residues" evidence="2">
    <location>
        <begin position="134"/>
        <end position="144"/>
    </location>
</feature>
<feature type="compositionally biased region" description="Basic and acidic residues" evidence="2">
    <location>
        <begin position="763"/>
        <end position="783"/>
    </location>
</feature>
<dbReference type="GO" id="GO:0008270">
    <property type="term" value="F:zinc ion binding"/>
    <property type="evidence" value="ECO:0007669"/>
    <property type="project" value="UniProtKB-KW"/>
</dbReference>
<name>A0A3Q0ILF4_DIACI</name>